<dbReference type="RefSeq" id="YP_010668253.1">
    <property type="nucleotide sequence ID" value="NC_070955.1"/>
</dbReference>
<proteinExistence type="predicted"/>
<dbReference type="KEGG" id="vg:77944396"/>
<dbReference type="Proteomes" id="UP000828188">
    <property type="component" value="Segment"/>
</dbReference>
<sequence>MTYDPNPIDEQHRHECEVRHVLSLESRAVRIAYLSAVEAKRGREAAQRLRADVEQAWGNREVRA</sequence>
<organism evidence="1 2">
    <name type="scientific">Burkholderia phage BgManors32</name>
    <dbReference type="NCBI Taxonomy" id="2894335"/>
    <lineage>
        <taxon>Viruses</taxon>
        <taxon>Duplodnaviria</taxon>
        <taxon>Heunggongvirae</taxon>
        <taxon>Uroviricota</taxon>
        <taxon>Caudoviricetes</taxon>
        <taxon>Bigmanorsvirus</taxon>
        <taxon>Bigmanorsvirus bgmanors32</taxon>
    </lineage>
</organism>
<dbReference type="EMBL" id="OK665842">
    <property type="protein sequence ID" value="UEW68651.1"/>
    <property type="molecule type" value="Genomic_DNA"/>
</dbReference>
<accession>A0AAE9C779</accession>
<dbReference type="InterPro" id="IPR056113">
    <property type="entry name" value="DUF7696"/>
</dbReference>
<name>A0AAE9C779_9CAUD</name>
<dbReference type="Pfam" id="PF24751">
    <property type="entry name" value="DUF7696"/>
    <property type="match status" value="1"/>
</dbReference>
<evidence type="ECO:0000313" key="1">
    <source>
        <dbReference type="EMBL" id="UEW68651.1"/>
    </source>
</evidence>
<dbReference type="GeneID" id="77944396"/>
<protein>
    <submittedName>
        <fullName evidence="1">Uncharacterized protein</fullName>
    </submittedName>
</protein>
<reference evidence="1" key="1">
    <citation type="submission" date="2021-10" db="EMBL/GenBank/DDBJ databases">
        <authorList>
            <person name="Gelman D."/>
            <person name="Alkalay-Oren S."/>
            <person name="Coppenhagen-Glazer S."/>
            <person name="Hazan R."/>
        </authorList>
    </citation>
    <scope>NUCLEOTIDE SEQUENCE</scope>
</reference>
<evidence type="ECO:0000313" key="2">
    <source>
        <dbReference type="Proteomes" id="UP000828188"/>
    </source>
</evidence>
<keyword evidence="2" id="KW-1185">Reference proteome</keyword>